<evidence type="ECO:0000256" key="1">
    <source>
        <dbReference type="SAM" id="Phobius"/>
    </source>
</evidence>
<keyword evidence="1" id="KW-0812">Transmembrane</keyword>
<feature type="transmembrane region" description="Helical" evidence="1">
    <location>
        <begin position="32"/>
        <end position="51"/>
    </location>
</feature>
<feature type="transmembrane region" description="Helical" evidence="1">
    <location>
        <begin position="99"/>
        <end position="123"/>
    </location>
</feature>
<accession>A0A382WZN2</accession>
<feature type="transmembrane region" description="Helical" evidence="1">
    <location>
        <begin position="7"/>
        <end position="26"/>
    </location>
</feature>
<feature type="transmembrane region" description="Helical" evidence="1">
    <location>
        <begin position="167"/>
        <end position="184"/>
    </location>
</feature>
<dbReference type="AlphaFoldDB" id="A0A382WZN2"/>
<name>A0A382WZN2_9ZZZZ</name>
<proteinExistence type="predicted"/>
<dbReference type="EMBL" id="UINC01163239">
    <property type="protein sequence ID" value="SVD63441.1"/>
    <property type="molecule type" value="Genomic_DNA"/>
</dbReference>
<feature type="transmembrane region" description="Helical" evidence="1">
    <location>
        <begin position="143"/>
        <end position="161"/>
    </location>
</feature>
<evidence type="ECO:0000313" key="2">
    <source>
        <dbReference type="EMBL" id="SVD63441.1"/>
    </source>
</evidence>
<keyword evidence="1" id="KW-1133">Transmembrane helix</keyword>
<organism evidence="2">
    <name type="scientific">marine metagenome</name>
    <dbReference type="NCBI Taxonomy" id="408172"/>
    <lineage>
        <taxon>unclassified sequences</taxon>
        <taxon>metagenomes</taxon>
        <taxon>ecological metagenomes</taxon>
    </lineage>
</organism>
<reference evidence="2" key="1">
    <citation type="submission" date="2018-05" db="EMBL/GenBank/DDBJ databases">
        <authorList>
            <person name="Lanie J.A."/>
            <person name="Ng W.-L."/>
            <person name="Kazmierczak K.M."/>
            <person name="Andrzejewski T.M."/>
            <person name="Davidsen T.M."/>
            <person name="Wayne K.J."/>
            <person name="Tettelin H."/>
            <person name="Glass J.I."/>
            <person name="Rusch D."/>
            <person name="Podicherti R."/>
            <person name="Tsui H.-C.T."/>
            <person name="Winkler M.E."/>
        </authorList>
    </citation>
    <scope>NUCLEOTIDE SEQUENCE</scope>
</reference>
<keyword evidence="1" id="KW-0472">Membrane</keyword>
<feature type="non-terminal residue" evidence="2">
    <location>
        <position position="243"/>
    </location>
</feature>
<feature type="transmembrane region" description="Helical" evidence="1">
    <location>
        <begin position="63"/>
        <end position="79"/>
    </location>
</feature>
<feature type="transmembrane region" description="Helical" evidence="1">
    <location>
        <begin position="205"/>
        <end position="222"/>
    </location>
</feature>
<protein>
    <submittedName>
        <fullName evidence="2">Uncharacterized protein</fullName>
    </submittedName>
</protein>
<sequence>MSRDRTILTLGVALHAIFFALMLAEVEPFHTFFYLFAWWTFIPVIGAINRLKTGDSLVLGDGSRFFWMASCSVVVWLFFESWNFHLQNWLYHGIVEITWLRWIGYTVSFATVIPAVLETDLLLGNLRVVRRLTGPALNVTPGFLYACVTVGFIMMFLVVLLPDYCFPLLWVGIVFILDPVLHHYDPSASFLGQARRGDYQRLARMMLAGLVCGVLWEFWNFWSAAKWVYSIPLLNFWRVFEMP</sequence>
<gene>
    <name evidence="2" type="ORF">METZ01_LOCUS416295</name>
</gene>